<proteinExistence type="predicted"/>
<evidence type="ECO:0000313" key="2">
    <source>
        <dbReference type="EMBL" id="KAE9606348.1"/>
    </source>
</evidence>
<feature type="region of interest" description="Disordered" evidence="1">
    <location>
        <begin position="34"/>
        <end position="111"/>
    </location>
</feature>
<gene>
    <name evidence="2" type="ORF">Lalb_Chr10g0106921</name>
</gene>
<dbReference type="AlphaFoldDB" id="A0A6A4PXT7"/>
<reference evidence="3" key="1">
    <citation type="journal article" date="2020" name="Nat. Commun.">
        <title>Genome sequence of the cluster root forming white lupin.</title>
        <authorList>
            <person name="Hufnagel B."/>
            <person name="Marques A."/>
            <person name="Soriano A."/>
            <person name="Marques L."/>
            <person name="Divol F."/>
            <person name="Doumas P."/>
            <person name="Sallet E."/>
            <person name="Mancinotti D."/>
            <person name="Carrere S."/>
            <person name="Marande W."/>
            <person name="Arribat S."/>
            <person name="Keller J."/>
            <person name="Huneau C."/>
            <person name="Blein T."/>
            <person name="Aime D."/>
            <person name="Laguerre M."/>
            <person name="Taylor J."/>
            <person name="Schubert V."/>
            <person name="Nelson M."/>
            <person name="Geu-Flores F."/>
            <person name="Crespi M."/>
            <person name="Gallardo-Guerrero K."/>
            <person name="Delaux P.-M."/>
            <person name="Salse J."/>
            <person name="Berges H."/>
            <person name="Guyot R."/>
            <person name="Gouzy J."/>
            <person name="Peret B."/>
        </authorList>
    </citation>
    <scope>NUCLEOTIDE SEQUENCE [LARGE SCALE GENOMIC DNA]</scope>
    <source>
        <strain evidence="3">cv. Amiga</strain>
    </source>
</reference>
<evidence type="ECO:0000313" key="3">
    <source>
        <dbReference type="Proteomes" id="UP000447434"/>
    </source>
</evidence>
<dbReference type="EMBL" id="WOCE01000010">
    <property type="protein sequence ID" value="KAE9606348.1"/>
    <property type="molecule type" value="Genomic_DNA"/>
</dbReference>
<dbReference type="PANTHER" id="PTHR36405">
    <property type="entry name" value="BNAA10G09140D PROTEIN"/>
    <property type="match status" value="1"/>
</dbReference>
<dbReference type="PANTHER" id="PTHR36405:SF1">
    <property type="entry name" value="OS07G0520600 PROTEIN"/>
    <property type="match status" value="1"/>
</dbReference>
<protein>
    <submittedName>
        <fullName evidence="2">Uncharacterized protein</fullName>
    </submittedName>
</protein>
<feature type="region of interest" description="Disordered" evidence="1">
    <location>
        <begin position="1"/>
        <end position="22"/>
    </location>
</feature>
<comment type="caution">
    <text evidence="2">The sequence shown here is derived from an EMBL/GenBank/DDBJ whole genome shotgun (WGS) entry which is preliminary data.</text>
</comment>
<dbReference type="Proteomes" id="UP000447434">
    <property type="component" value="Chromosome 10"/>
</dbReference>
<keyword evidence="3" id="KW-1185">Reference proteome</keyword>
<name>A0A6A4PXT7_LUPAL</name>
<organism evidence="2 3">
    <name type="scientific">Lupinus albus</name>
    <name type="common">White lupine</name>
    <name type="synonym">Lupinus termis</name>
    <dbReference type="NCBI Taxonomy" id="3870"/>
    <lineage>
        <taxon>Eukaryota</taxon>
        <taxon>Viridiplantae</taxon>
        <taxon>Streptophyta</taxon>
        <taxon>Embryophyta</taxon>
        <taxon>Tracheophyta</taxon>
        <taxon>Spermatophyta</taxon>
        <taxon>Magnoliopsida</taxon>
        <taxon>eudicotyledons</taxon>
        <taxon>Gunneridae</taxon>
        <taxon>Pentapetalae</taxon>
        <taxon>rosids</taxon>
        <taxon>fabids</taxon>
        <taxon>Fabales</taxon>
        <taxon>Fabaceae</taxon>
        <taxon>Papilionoideae</taxon>
        <taxon>50 kb inversion clade</taxon>
        <taxon>genistoids sensu lato</taxon>
        <taxon>core genistoids</taxon>
        <taxon>Genisteae</taxon>
        <taxon>Lupinus</taxon>
    </lineage>
</organism>
<sequence length="125" mass="13573">MSQSVEGIKGGGGSVKLGTTGTIGSLITKELDEISSRSKPRTLAVSFARGLTTPKRLQPRKSSHEASSSGSSSNNTKHRSTGMSHTNAKNDHRIPMLGSQNFTEDRTPGRQKSIKRYLTLFKLWT</sequence>
<evidence type="ECO:0000256" key="1">
    <source>
        <dbReference type="SAM" id="MobiDB-lite"/>
    </source>
</evidence>
<accession>A0A6A4PXT7</accession>
<dbReference type="OrthoDB" id="10489499at2759"/>